<dbReference type="AlphaFoldDB" id="A0A918DXU8"/>
<organism evidence="1 2">
    <name type="scientific">Marinobacterium nitratireducens</name>
    <dbReference type="NCBI Taxonomy" id="518897"/>
    <lineage>
        <taxon>Bacteria</taxon>
        <taxon>Pseudomonadati</taxon>
        <taxon>Pseudomonadota</taxon>
        <taxon>Gammaproteobacteria</taxon>
        <taxon>Oceanospirillales</taxon>
        <taxon>Oceanospirillaceae</taxon>
        <taxon>Marinobacterium</taxon>
    </lineage>
</organism>
<gene>
    <name evidence="1" type="ORF">GCM10011348_40790</name>
</gene>
<proteinExistence type="predicted"/>
<dbReference type="RefSeq" id="WP_188862484.1">
    <property type="nucleotide sequence ID" value="NZ_BMLT01000013.1"/>
</dbReference>
<keyword evidence="2" id="KW-1185">Reference proteome</keyword>
<evidence type="ECO:0000313" key="1">
    <source>
        <dbReference type="EMBL" id="GGO87486.1"/>
    </source>
</evidence>
<comment type="caution">
    <text evidence="1">The sequence shown here is derived from an EMBL/GenBank/DDBJ whole genome shotgun (WGS) entry which is preliminary data.</text>
</comment>
<evidence type="ECO:0000313" key="2">
    <source>
        <dbReference type="Proteomes" id="UP000599578"/>
    </source>
</evidence>
<sequence length="255" mass="28151">MNTQQQDNSSLLARARELRALLLDYIAGGPAQAPKYKQLRDELLAATSLQSLLPPLLGKYEKLDDLWHAMKYQVPSKIERQELIRKEFEPLIETLDGSAQSASSAETEFRAVNTSQLLKGWLRLNEQAMEPKRRLSNGVKVLVQVCSSIIDVHYRSLEIRGGNTDPTQVFEMAKDVLFASSAETDKQILVADTVAGASALFKSLDEIREQFARGGVPEKEQPALASAGADLALNSAMALLSCWQMLRTLHDTAPA</sequence>
<protein>
    <submittedName>
        <fullName evidence="1">Uncharacterized protein</fullName>
    </submittedName>
</protein>
<dbReference type="EMBL" id="BMLT01000013">
    <property type="protein sequence ID" value="GGO87486.1"/>
    <property type="molecule type" value="Genomic_DNA"/>
</dbReference>
<dbReference type="Proteomes" id="UP000599578">
    <property type="component" value="Unassembled WGS sequence"/>
</dbReference>
<accession>A0A918DXU8</accession>
<reference evidence="1 2" key="1">
    <citation type="journal article" date="2014" name="Int. J. Syst. Evol. Microbiol.">
        <title>Complete genome sequence of Corynebacterium casei LMG S-19264T (=DSM 44701T), isolated from a smear-ripened cheese.</title>
        <authorList>
            <consortium name="US DOE Joint Genome Institute (JGI-PGF)"/>
            <person name="Walter F."/>
            <person name="Albersmeier A."/>
            <person name="Kalinowski J."/>
            <person name="Ruckert C."/>
        </authorList>
    </citation>
    <scope>NUCLEOTIDE SEQUENCE [LARGE SCALE GENOMIC DNA]</scope>
    <source>
        <strain evidence="1 2">CGMCC 1.7286</strain>
    </source>
</reference>
<name>A0A918DXU8_9GAMM</name>